<dbReference type="SUPFAM" id="SSF81301">
    <property type="entry name" value="Nucleotidyltransferase"/>
    <property type="match status" value="1"/>
</dbReference>
<organism evidence="1 2">
    <name type="scientific">Mucilaginibacter sabulilitoris</name>
    <dbReference type="NCBI Taxonomy" id="1173583"/>
    <lineage>
        <taxon>Bacteria</taxon>
        <taxon>Pseudomonadati</taxon>
        <taxon>Bacteroidota</taxon>
        <taxon>Sphingobacteriia</taxon>
        <taxon>Sphingobacteriales</taxon>
        <taxon>Sphingobacteriaceae</taxon>
        <taxon>Mucilaginibacter</taxon>
    </lineage>
</organism>
<gene>
    <name evidence="1" type="ORF">SNE25_19720</name>
</gene>
<proteinExistence type="predicted"/>
<dbReference type="Proteomes" id="UP001324380">
    <property type="component" value="Chromosome"/>
</dbReference>
<dbReference type="RefSeq" id="WP_321560716.1">
    <property type="nucleotide sequence ID" value="NZ_CP139558.1"/>
</dbReference>
<dbReference type="EMBL" id="CP139558">
    <property type="protein sequence ID" value="WPU91550.1"/>
    <property type="molecule type" value="Genomic_DNA"/>
</dbReference>
<dbReference type="InterPro" id="IPR043519">
    <property type="entry name" value="NT_sf"/>
</dbReference>
<dbReference type="PANTHER" id="PTHR34822:SF1">
    <property type="entry name" value="GRPB FAMILY PROTEIN"/>
    <property type="match status" value="1"/>
</dbReference>
<evidence type="ECO:0000313" key="1">
    <source>
        <dbReference type="EMBL" id="WPU91550.1"/>
    </source>
</evidence>
<dbReference type="Pfam" id="PF04229">
    <property type="entry name" value="GrpB"/>
    <property type="match status" value="1"/>
</dbReference>
<dbReference type="Gene3D" id="3.30.460.10">
    <property type="entry name" value="Beta Polymerase, domain 2"/>
    <property type="match status" value="1"/>
</dbReference>
<sequence length="179" mass="21078">MQDHFEIVEYDPGWKLSFLAEREQIKNYPFATVAIEHVGSTAIPGQWAKPVIDIFVAVSVLEDISYYESILLKPHYYFVNTGMSGRFLFAKYTNGIWTHNLHILPYAESFYSRNEFLFLDYLKKDNDLIIRYGKLKKKLRENPDLSIAEYTRLKTDFIQEVVDLARKEKGLPLENVWEE</sequence>
<evidence type="ECO:0000313" key="2">
    <source>
        <dbReference type="Proteomes" id="UP001324380"/>
    </source>
</evidence>
<dbReference type="PANTHER" id="PTHR34822">
    <property type="entry name" value="GRPB DOMAIN PROTEIN (AFU_ORTHOLOGUE AFUA_1G01530)"/>
    <property type="match status" value="1"/>
</dbReference>
<accession>A0ABZ0TIZ6</accession>
<protein>
    <submittedName>
        <fullName evidence="1">GrpB family protein</fullName>
    </submittedName>
</protein>
<reference evidence="1 2" key="1">
    <citation type="submission" date="2023-11" db="EMBL/GenBank/DDBJ databases">
        <title>Analysis of the Genomes of Mucilaginibacter gossypii cycad 4 and M. sabulilitoris SNA2: microbes with the potential for plant growth promotion.</title>
        <authorList>
            <person name="Hirsch A.M."/>
            <person name="Humm E."/>
            <person name="Rubbi M."/>
            <person name="Del Vecchio G."/>
            <person name="Ha S.M."/>
            <person name="Pellegrini M."/>
            <person name="Gunsalus R.P."/>
        </authorList>
    </citation>
    <scope>NUCLEOTIDE SEQUENCE [LARGE SCALE GENOMIC DNA]</scope>
    <source>
        <strain evidence="1 2">SNA2</strain>
    </source>
</reference>
<name>A0ABZ0TIZ6_9SPHI</name>
<dbReference type="InterPro" id="IPR007344">
    <property type="entry name" value="GrpB/CoaE"/>
</dbReference>
<keyword evidence="2" id="KW-1185">Reference proteome</keyword>